<dbReference type="Proteomes" id="UP000540014">
    <property type="component" value="Unassembled WGS sequence"/>
</dbReference>
<comment type="caution">
    <text evidence="1">The sequence shown here is derived from an EMBL/GenBank/DDBJ whole genome shotgun (WGS) entry which is preliminary data.</text>
</comment>
<reference evidence="1 2" key="1">
    <citation type="submission" date="2020-04" db="EMBL/GenBank/DDBJ databases">
        <authorList>
            <person name="Hitch T.C.A."/>
            <person name="Wylensek D."/>
            <person name="Clavel T."/>
        </authorList>
    </citation>
    <scope>NUCLEOTIDE SEQUENCE [LARGE SCALE GENOMIC DNA]</scope>
    <source>
        <strain evidence="1 2">BSM-383-APC-22F</strain>
    </source>
</reference>
<dbReference type="RefSeq" id="WP_168966329.1">
    <property type="nucleotide sequence ID" value="NZ_JABAFR010000027.1"/>
</dbReference>
<evidence type="ECO:0000313" key="2">
    <source>
        <dbReference type="Proteomes" id="UP000540014"/>
    </source>
</evidence>
<organism evidence="1 2">
    <name type="scientific">Faecalicoccus pleomorphus</name>
    <dbReference type="NCBI Taxonomy" id="1323"/>
    <lineage>
        <taxon>Bacteria</taxon>
        <taxon>Bacillati</taxon>
        <taxon>Bacillota</taxon>
        <taxon>Erysipelotrichia</taxon>
        <taxon>Erysipelotrichales</taxon>
        <taxon>Erysipelotrichaceae</taxon>
        <taxon>Faecalicoccus</taxon>
    </lineage>
</organism>
<protein>
    <submittedName>
        <fullName evidence="1">Uncharacterized protein</fullName>
    </submittedName>
</protein>
<gene>
    <name evidence="1" type="ORF">HF861_09845</name>
</gene>
<proteinExistence type="predicted"/>
<sequence>MTDKEKIGKVLRDIRISRTGYTIEEVSSKFGKSSLLRYGRVEVIDNPIRFIF</sequence>
<accession>A0A7X9NJ26</accession>
<dbReference type="EMBL" id="JABAFR010000027">
    <property type="protein sequence ID" value="NME45181.1"/>
    <property type="molecule type" value="Genomic_DNA"/>
</dbReference>
<dbReference type="AlphaFoldDB" id="A0A7X9NJ26"/>
<evidence type="ECO:0000313" key="1">
    <source>
        <dbReference type="EMBL" id="NME45181.1"/>
    </source>
</evidence>
<name>A0A7X9NJ26_9FIRM</name>